<name>A0A7D7LDF2_9NOSO</name>
<keyword evidence="1" id="KW-0285">Flavoprotein</keyword>
<dbReference type="GO" id="GO:0016491">
    <property type="term" value="F:oxidoreductase activity"/>
    <property type="evidence" value="ECO:0007669"/>
    <property type="project" value="UniProtKB-KW"/>
</dbReference>
<evidence type="ECO:0000259" key="3">
    <source>
        <dbReference type="Pfam" id="PF00724"/>
    </source>
</evidence>
<reference evidence="5" key="1">
    <citation type="submission" date="2020-06" db="EMBL/GenBank/DDBJ databases">
        <title>Nostoc edaphicum CCNP1411 genome.</title>
        <authorList>
            <person name="Fidor A."/>
            <person name="Grabski M."/>
            <person name="Gawor J."/>
            <person name="Gromadka R."/>
            <person name="Wegrzyn G."/>
            <person name="Mazur-Marzec H."/>
        </authorList>
    </citation>
    <scope>NUCLEOTIDE SEQUENCE [LARGE SCALE GENOMIC DNA]</scope>
    <source>
        <strain evidence="5">CCNP1411</strain>
    </source>
</reference>
<dbReference type="InterPro" id="IPR001155">
    <property type="entry name" value="OxRdtase_FMN_N"/>
</dbReference>
<dbReference type="CDD" id="cd04733">
    <property type="entry name" value="OYE_like_2_FMN"/>
    <property type="match status" value="1"/>
</dbReference>
<gene>
    <name evidence="4" type="ORF">HUN01_25520</name>
</gene>
<evidence type="ECO:0000313" key="5">
    <source>
        <dbReference type="Proteomes" id="UP000514713"/>
    </source>
</evidence>
<evidence type="ECO:0000256" key="1">
    <source>
        <dbReference type="ARBA" id="ARBA00022630"/>
    </source>
</evidence>
<dbReference type="PANTHER" id="PTHR43656">
    <property type="entry name" value="BINDING OXIDOREDUCTASE, PUTATIVE (AFU_ORTHOLOGUE AFUA_2G08260)-RELATED"/>
    <property type="match status" value="1"/>
</dbReference>
<dbReference type="AlphaFoldDB" id="A0A7D7LDF2"/>
<dbReference type="RefSeq" id="WP_181928516.1">
    <property type="nucleotide sequence ID" value="NZ_CP054698.1"/>
</dbReference>
<evidence type="ECO:0000256" key="2">
    <source>
        <dbReference type="ARBA" id="ARBA00023002"/>
    </source>
</evidence>
<evidence type="ECO:0000313" key="4">
    <source>
        <dbReference type="EMBL" id="QMS90776.1"/>
    </source>
</evidence>
<keyword evidence="5" id="KW-1185">Reference proteome</keyword>
<dbReference type="SUPFAM" id="SSF51395">
    <property type="entry name" value="FMN-linked oxidoreductases"/>
    <property type="match status" value="1"/>
</dbReference>
<feature type="domain" description="NADH:flavin oxidoreductase/NADH oxidase N-terminal" evidence="3">
    <location>
        <begin position="10"/>
        <end position="345"/>
    </location>
</feature>
<accession>A0A7D7LDF2</accession>
<keyword evidence="2" id="KW-0560">Oxidoreductase</keyword>
<sequence length="387" mass="42960">MNNNITILNRPLKLACGAELPNRIAKAAMNEQLADDQNSPTKEIIRLYKRWALGGAGLMITGNVMIARTALVLPRDVVIEDERDLPLLQEWAVASIAQGGHIWMQINHPGRQSPIYLSPQPVAPSSIPLQLSEKEFAQPRALTEAEIKHLIERHIYTAKIAKKAGFTGVQIHAAHGYLINQFLSPLSNQRHDDWGGTPEKRMRFLLEVYQGIRNSLGQDFPISVKLNSADFQRGGFTEEESINVVQVLEQVGVDLIEISGGTYEKLAMMGQTDIAQKESTRQREAYFLEYVRKVRSSISLPIMLTGGFRSADAMAQAIEEGSVDVIGLARPLAIAPNLPIELLTNRTSGITLQPQIAQTNDLDQQGMLEIIWYTQQIHQLAAEDKSA</sequence>
<organism evidence="4 5">
    <name type="scientific">Nostoc edaphicum CCNP1411</name>
    <dbReference type="NCBI Taxonomy" id="1472755"/>
    <lineage>
        <taxon>Bacteria</taxon>
        <taxon>Bacillati</taxon>
        <taxon>Cyanobacteriota</taxon>
        <taxon>Cyanophyceae</taxon>
        <taxon>Nostocales</taxon>
        <taxon>Nostocaceae</taxon>
        <taxon>Nostoc</taxon>
    </lineage>
</organism>
<dbReference type="InterPro" id="IPR013785">
    <property type="entry name" value="Aldolase_TIM"/>
</dbReference>
<dbReference type="Proteomes" id="UP000514713">
    <property type="component" value="Chromosome"/>
</dbReference>
<dbReference type="GO" id="GO:0010181">
    <property type="term" value="F:FMN binding"/>
    <property type="evidence" value="ECO:0007669"/>
    <property type="project" value="InterPro"/>
</dbReference>
<dbReference type="PANTHER" id="PTHR43656:SF2">
    <property type="entry name" value="BINDING OXIDOREDUCTASE, PUTATIVE (AFU_ORTHOLOGUE AFUA_2G08260)-RELATED"/>
    <property type="match status" value="1"/>
</dbReference>
<proteinExistence type="predicted"/>
<dbReference type="KEGG" id="ned:HUN01_25520"/>
<protein>
    <submittedName>
        <fullName evidence="4">NADH:flavin oxidoreductase/NADH oxidase family protein</fullName>
    </submittedName>
</protein>
<dbReference type="EMBL" id="CP054698">
    <property type="protein sequence ID" value="QMS90776.1"/>
    <property type="molecule type" value="Genomic_DNA"/>
</dbReference>
<dbReference type="Gene3D" id="3.20.20.70">
    <property type="entry name" value="Aldolase class I"/>
    <property type="match status" value="1"/>
</dbReference>
<dbReference type="InterPro" id="IPR051799">
    <property type="entry name" value="NADH_flavin_oxidoreductase"/>
</dbReference>
<dbReference type="Pfam" id="PF00724">
    <property type="entry name" value="Oxidored_FMN"/>
    <property type="match status" value="1"/>
</dbReference>